<dbReference type="AlphaFoldDB" id="A0A1B7NCI3"/>
<accession>A0A1B7NCI3</accession>
<proteinExistence type="predicted"/>
<dbReference type="OrthoDB" id="2680811at2759"/>
<dbReference type="InParanoid" id="A0A1B7NCI3"/>
<dbReference type="Proteomes" id="UP000092154">
    <property type="component" value="Unassembled WGS sequence"/>
</dbReference>
<dbReference type="EMBL" id="KV448155">
    <property type="protein sequence ID" value="OAX42518.1"/>
    <property type="molecule type" value="Genomic_DNA"/>
</dbReference>
<keyword evidence="2" id="KW-1185">Reference proteome</keyword>
<dbReference type="Pfam" id="PF14223">
    <property type="entry name" value="Retrotran_gag_2"/>
    <property type="match status" value="1"/>
</dbReference>
<gene>
    <name evidence="1" type="ORF">K503DRAFT_341178</name>
</gene>
<evidence type="ECO:0000313" key="2">
    <source>
        <dbReference type="Proteomes" id="UP000092154"/>
    </source>
</evidence>
<reference evidence="1 2" key="1">
    <citation type="submission" date="2016-06" db="EMBL/GenBank/DDBJ databases">
        <title>Comparative genomics of the ectomycorrhizal sister species Rhizopogon vinicolor and Rhizopogon vesiculosus (Basidiomycota: Boletales) reveals a divergence of the mating type B locus.</title>
        <authorList>
            <consortium name="DOE Joint Genome Institute"/>
            <person name="Mujic A.B."/>
            <person name="Kuo A."/>
            <person name="Tritt A."/>
            <person name="Lipzen A."/>
            <person name="Chen C."/>
            <person name="Johnson J."/>
            <person name="Sharma A."/>
            <person name="Barry K."/>
            <person name="Grigoriev I.V."/>
            <person name="Spatafora J.W."/>
        </authorList>
    </citation>
    <scope>NUCLEOTIDE SEQUENCE [LARGE SCALE GENOMIC DNA]</scope>
    <source>
        <strain evidence="1 2">AM-OR11-026</strain>
    </source>
</reference>
<sequence length="129" mass="14940">MTDDEEICKWDRADYIARTLVLINLNGEEVAHVSHTKYVKEAWGNLKTVHETKSQMSALIAKRTFYSMRAEEDRIIPDHVTDMTKSLIHSSKVWSYVVFSEVWGCNACCNLHNPFTVRCIQPQSFDSRD</sequence>
<evidence type="ECO:0000313" key="1">
    <source>
        <dbReference type="EMBL" id="OAX42518.1"/>
    </source>
</evidence>
<protein>
    <submittedName>
        <fullName evidence="1">Uncharacterized protein</fullName>
    </submittedName>
</protein>
<organism evidence="1 2">
    <name type="scientific">Rhizopogon vinicolor AM-OR11-026</name>
    <dbReference type="NCBI Taxonomy" id="1314800"/>
    <lineage>
        <taxon>Eukaryota</taxon>
        <taxon>Fungi</taxon>
        <taxon>Dikarya</taxon>
        <taxon>Basidiomycota</taxon>
        <taxon>Agaricomycotina</taxon>
        <taxon>Agaricomycetes</taxon>
        <taxon>Agaricomycetidae</taxon>
        <taxon>Boletales</taxon>
        <taxon>Suillineae</taxon>
        <taxon>Rhizopogonaceae</taxon>
        <taxon>Rhizopogon</taxon>
    </lineage>
</organism>
<name>A0A1B7NCI3_9AGAM</name>